<accession>A0AAJ7TUI5</accession>
<feature type="signal peptide" evidence="8">
    <location>
        <begin position="1"/>
        <end position="25"/>
    </location>
</feature>
<dbReference type="PRINTS" id="PR02107">
    <property type="entry name" value="INOS145TPRIP"/>
</dbReference>
<evidence type="ECO:0000256" key="3">
    <source>
        <dbReference type="ARBA" id="ARBA00008307"/>
    </source>
</evidence>
<evidence type="ECO:0000256" key="2">
    <source>
        <dbReference type="ARBA" id="ARBA00005554"/>
    </source>
</evidence>
<dbReference type="InterPro" id="IPR024810">
    <property type="entry name" value="MAB21L/cGLR"/>
</dbReference>
<keyword evidence="6" id="KW-1133">Transmembrane helix</keyword>
<evidence type="ECO:0000313" key="11">
    <source>
        <dbReference type="Proteomes" id="UP001318040"/>
    </source>
</evidence>
<dbReference type="InterPro" id="IPR046906">
    <property type="entry name" value="Mab-21_HhH/H2TH-like"/>
</dbReference>
<evidence type="ECO:0000256" key="4">
    <source>
        <dbReference type="ARBA" id="ARBA00022692"/>
    </source>
</evidence>
<dbReference type="InterPro" id="IPR026250">
    <property type="entry name" value="ITPRIP-like"/>
</dbReference>
<gene>
    <name evidence="12 13" type="primary">LOC116949724</name>
</gene>
<feature type="chain" id="PRO_5044709397" evidence="8">
    <location>
        <begin position="26"/>
        <end position="666"/>
    </location>
</feature>
<dbReference type="AlphaFoldDB" id="A0AAJ7TUI5"/>
<keyword evidence="7" id="KW-0472">Membrane</keyword>
<feature type="domain" description="Mab-21-like HhH/H2TH-like" evidence="10">
    <location>
        <begin position="514"/>
        <end position="602"/>
    </location>
</feature>
<evidence type="ECO:0000313" key="13">
    <source>
        <dbReference type="RefSeq" id="XP_032823246.1"/>
    </source>
</evidence>
<name>A0AAJ7TUI5_PETMA</name>
<dbReference type="Proteomes" id="UP001318040">
    <property type="component" value="Chromosome 37"/>
</dbReference>
<protein>
    <submittedName>
        <fullName evidence="12 13">Inositol 1,4,5-trisphosphate receptor-interacting protein-like 1</fullName>
    </submittedName>
</protein>
<organism evidence="11 13">
    <name type="scientific">Petromyzon marinus</name>
    <name type="common">Sea lamprey</name>
    <dbReference type="NCBI Taxonomy" id="7757"/>
    <lineage>
        <taxon>Eukaryota</taxon>
        <taxon>Metazoa</taxon>
        <taxon>Chordata</taxon>
        <taxon>Craniata</taxon>
        <taxon>Vertebrata</taxon>
        <taxon>Cyclostomata</taxon>
        <taxon>Hyperoartia</taxon>
        <taxon>Petromyzontiformes</taxon>
        <taxon>Petromyzontidae</taxon>
        <taxon>Petromyzon</taxon>
    </lineage>
</organism>
<sequence>MAFMVVLLAVVLVIMLVCMTNLINANEEMKGKASKIHSMLTEAHQREIKEAVNTTRESLIQAHQRELNADLRARQREEFKREELSHTHKQDMTEVIKKSCNQLSQTQQLKITEVIKRTQVDFSQSLQRETNEIIKHVNEELSRVHQREMNEALRKNHEDILLKHQEQLAVVTREHSKKLNQQALKLSASVQQTLQLQHKMKVMETSSKLVIRSRSPPHPTHMPAQYFWKPQLESFTVSPIGMAPSLSSLLFDHFYNTKVRIPEETLHGVMVIIKAILCDLLCAMVNLPKNDGCPKLGQQMFLSGSVNEKLKVFPPNEFEFIFPLEPPNGLHFYTHLCHEDKDFNADALGFGIVKVISDDGHRIPETTKNFTDIIHGVNMINFQKFKKWFQHLVDEAKVQIVKKWSASYKLTFLHNNASTCLTIKNRYDQLISVDIVPAIKVMNCATHSLYHEVPAAALTMLSKETPQVYLVAKECKYKAHQITGNHIWRLSFSSYEAAFLQHIDSNLPCGSKYRECLTTVKLIVNLDSTIQANSPLTSNFHSYFMKTTLFHMLLEDLQVLAKGGAANHWVEEDLESLIHRFLRRLLKDLEKKELKHFFIGNVYLDNLFPVLKRYNQCPGGLFNLYSEKLVQVNMLQKIKARLDRINKNLLQVIMENMPQLEVEQRM</sequence>
<dbReference type="Pfam" id="PF03281">
    <property type="entry name" value="Mab-21"/>
    <property type="match status" value="1"/>
</dbReference>
<dbReference type="InterPro" id="IPR046903">
    <property type="entry name" value="Mab-21-like_nuc_Trfase"/>
</dbReference>
<dbReference type="RefSeq" id="XP_032823246.1">
    <property type="nucleotide sequence ID" value="XM_032967355.1"/>
</dbReference>
<keyword evidence="4" id="KW-0812">Transmembrane</keyword>
<evidence type="ECO:0000256" key="1">
    <source>
        <dbReference type="ARBA" id="ARBA00004479"/>
    </source>
</evidence>
<evidence type="ECO:0000256" key="6">
    <source>
        <dbReference type="ARBA" id="ARBA00022989"/>
    </source>
</evidence>
<dbReference type="SMART" id="SM01265">
    <property type="entry name" value="Mab-21"/>
    <property type="match status" value="1"/>
</dbReference>
<feature type="domain" description="Mab-21-like nucleotidyltransferase" evidence="9">
    <location>
        <begin position="307"/>
        <end position="502"/>
    </location>
</feature>
<proteinExistence type="inferred from homology"/>
<evidence type="ECO:0000256" key="5">
    <source>
        <dbReference type="ARBA" id="ARBA00022729"/>
    </source>
</evidence>
<keyword evidence="11" id="KW-1185">Reference proteome</keyword>
<dbReference type="Pfam" id="PF20266">
    <property type="entry name" value="Mab-21_C"/>
    <property type="match status" value="1"/>
</dbReference>
<keyword evidence="5 8" id="KW-0732">Signal</keyword>
<evidence type="ECO:0000259" key="10">
    <source>
        <dbReference type="Pfam" id="PF20266"/>
    </source>
</evidence>
<dbReference type="Gene3D" id="3.30.460.90">
    <property type="match status" value="1"/>
</dbReference>
<evidence type="ECO:0000256" key="7">
    <source>
        <dbReference type="ARBA" id="ARBA00023136"/>
    </source>
</evidence>
<dbReference type="GO" id="GO:0016020">
    <property type="term" value="C:membrane"/>
    <property type="evidence" value="ECO:0007669"/>
    <property type="project" value="UniProtKB-SubCell"/>
</dbReference>
<evidence type="ECO:0000256" key="8">
    <source>
        <dbReference type="SAM" id="SignalP"/>
    </source>
</evidence>
<comment type="similarity">
    <text evidence="3">Belongs to the mab-21 family.</text>
</comment>
<dbReference type="KEGG" id="pmrn:116949724"/>
<evidence type="ECO:0000313" key="12">
    <source>
        <dbReference type="RefSeq" id="XP_032823245.1"/>
    </source>
</evidence>
<reference evidence="12 13" key="1">
    <citation type="submission" date="2025-04" db="UniProtKB">
        <authorList>
            <consortium name="RefSeq"/>
        </authorList>
    </citation>
    <scope>IDENTIFICATION</scope>
    <source>
        <tissue evidence="12 13">Sperm</tissue>
    </source>
</reference>
<dbReference type="Gene3D" id="1.10.1410.40">
    <property type="match status" value="1"/>
</dbReference>
<evidence type="ECO:0000259" key="9">
    <source>
        <dbReference type="Pfam" id="PF03281"/>
    </source>
</evidence>
<dbReference type="PANTHER" id="PTHR10656">
    <property type="entry name" value="CELL FATE DETERMINING PROTEIN MAB21-RELATED"/>
    <property type="match status" value="1"/>
</dbReference>
<comment type="similarity">
    <text evidence="2">Belongs to the ITPRIP family.</text>
</comment>
<dbReference type="RefSeq" id="XP_032823245.1">
    <property type="nucleotide sequence ID" value="XM_032967354.1"/>
</dbReference>
<comment type="subcellular location">
    <subcellularLocation>
        <location evidence="1">Membrane</location>
        <topology evidence="1">Single-pass type I membrane protein</topology>
    </subcellularLocation>
</comment>
<dbReference type="PANTHER" id="PTHR10656:SF78">
    <property type="entry name" value="CYCLIC GMP-AMP SYNTHASE-LIKE"/>
    <property type="match status" value="1"/>
</dbReference>